<evidence type="ECO:0000256" key="1">
    <source>
        <dbReference type="ARBA" id="ARBA00004651"/>
    </source>
</evidence>
<evidence type="ECO:0000256" key="4">
    <source>
        <dbReference type="ARBA" id="ARBA00022692"/>
    </source>
</evidence>
<dbReference type="GO" id="GO:0005886">
    <property type="term" value="C:plasma membrane"/>
    <property type="evidence" value="ECO:0007669"/>
    <property type="project" value="UniProtKB-SubCell"/>
</dbReference>
<evidence type="ECO:0000256" key="5">
    <source>
        <dbReference type="ARBA" id="ARBA00022989"/>
    </source>
</evidence>
<keyword evidence="5" id="KW-1133">Transmembrane helix</keyword>
<dbReference type="CDD" id="cd13127">
    <property type="entry name" value="MATE_tuaB_like"/>
    <property type="match status" value="1"/>
</dbReference>
<evidence type="ECO:0000256" key="3">
    <source>
        <dbReference type="ARBA" id="ARBA00022475"/>
    </source>
</evidence>
<dbReference type="Pfam" id="PF13440">
    <property type="entry name" value="Polysacc_synt_3"/>
    <property type="match status" value="1"/>
</dbReference>
<evidence type="ECO:0000256" key="2">
    <source>
        <dbReference type="ARBA" id="ARBA00007430"/>
    </source>
</evidence>
<comment type="subcellular location">
    <subcellularLocation>
        <location evidence="1">Cell membrane</location>
        <topology evidence="1">Multi-pass membrane protein</topology>
    </subcellularLocation>
</comment>
<name>A0A2S0WHS1_9ACTN</name>
<gene>
    <name evidence="7" type="ORF">C3E78_00490</name>
</gene>
<keyword evidence="3" id="KW-1003">Cell membrane</keyword>
<evidence type="ECO:0000256" key="6">
    <source>
        <dbReference type="ARBA" id="ARBA00023136"/>
    </source>
</evidence>
<protein>
    <submittedName>
        <fullName evidence="7">Lipopolysaccharide biosynthesis protein</fullName>
    </submittedName>
</protein>
<accession>A0A2S0WHS1</accession>
<reference evidence="8" key="1">
    <citation type="submission" date="2018-01" db="EMBL/GenBank/DDBJ databases">
        <authorList>
            <person name="Li J."/>
        </authorList>
    </citation>
    <scope>NUCLEOTIDE SEQUENCE [LARGE SCALE GENOMIC DNA]</scope>
    <source>
        <strain evidence="8">592</strain>
    </source>
</reference>
<sequence length="512" mass="53867">MGMNDAGGAKPSTPAGPGSGPLARSAARGAAITMGGRFTRIFLQFVGVAALARVLSPSDFGLVAMVMAFTGLGEILRDFGLSNAAIQAKTLSAQHRDNLFWMSTALGTIIAVLVVMAAPAISHLYDDSRLLLVTQILASTFVINGMTAQYRANLARELRFLSLQLTDLIPAVIGLASAVGLALAGAGYWALVAQQLTQTAAGLLMAAVFARWLPGRPRRLGEMSSYLRFGGNYLLAQILSFGTKNVHSVVLGLRFSPAAVGLYSRAYDLVVNSTNQIVMPASKVSVAVLARLQNDERRYVDFLLAGQKVLLHLVLPLLGIGAALAYPLVDIVLGPAWTGSAPVVQLLAASAAINAAAYVFQWYSLSKGYTGLDLKVNLVVAPIWIALVVGGSVFGLKGVASGFLIGQCAHWTTTLVWFHRSAGAPSVKMFLAAARALLPNVAAAAVAYIVAGRVFDLSSWQSVGLGTLVYVIAWSICIGAYTPLRRDVSDALSIGAYLRPDRTPPPSRGGVD</sequence>
<dbReference type="PANTHER" id="PTHR30250">
    <property type="entry name" value="PST FAMILY PREDICTED COLANIC ACID TRANSPORTER"/>
    <property type="match status" value="1"/>
</dbReference>
<dbReference type="EMBL" id="CP026952">
    <property type="protein sequence ID" value="AWB90832.1"/>
    <property type="molecule type" value="Genomic_DNA"/>
</dbReference>
<comment type="similarity">
    <text evidence="2">Belongs to the polysaccharide synthase family.</text>
</comment>
<dbReference type="KEGG" id="aez:C3E78_00490"/>
<organism evidence="7 8">
    <name type="scientific">Aeromicrobium chenweiae</name>
    <dbReference type="NCBI Taxonomy" id="2079793"/>
    <lineage>
        <taxon>Bacteria</taxon>
        <taxon>Bacillati</taxon>
        <taxon>Actinomycetota</taxon>
        <taxon>Actinomycetes</taxon>
        <taxon>Propionibacteriales</taxon>
        <taxon>Nocardioidaceae</taxon>
        <taxon>Aeromicrobium</taxon>
    </lineage>
</organism>
<dbReference type="Proteomes" id="UP000244384">
    <property type="component" value="Chromosome"/>
</dbReference>
<dbReference type="PANTHER" id="PTHR30250:SF10">
    <property type="entry name" value="LIPOPOLYSACCHARIDE BIOSYNTHESIS PROTEIN WZXC"/>
    <property type="match status" value="1"/>
</dbReference>
<dbReference type="RefSeq" id="WP_108576478.1">
    <property type="nucleotide sequence ID" value="NZ_CP026952.1"/>
</dbReference>
<proteinExistence type="inferred from homology"/>
<keyword evidence="4" id="KW-0812">Transmembrane</keyword>
<dbReference type="AlphaFoldDB" id="A0A2S0WHS1"/>
<evidence type="ECO:0000313" key="7">
    <source>
        <dbReference type="EMBL" id="AWB90832.1"/>
    </source>
</evidence>
<dbReference type="InterPro" id="IPR050833">
    <property type="entry name" value="Poly_Biosynth_Transport"/>
</dbReference>
<keyword evidence="8" id="KW-1185">Reference proteome</keyword>
<keyword evidence="6" id="KW-0472">Membrane</keyword>
<evidence type="ECO:0000313" key="8">
    <source>
        <dbReference type="Proteomes" id="UP000244384"/>
    </source>
</evidence>
<accession>A0A5F2ENX3</accession>